<dbReference type="EC" id="2.7.7.3" evidence="9"/>
<dbReference type="PANTHER" id="PTHR21342">
    <property type="entry name" value="PHOSPHOPANTETHEINE ADENYLYLTRANSFERASE"/>
    <property type="match status" value="1"/>
</dbReference>
<evidence type="ECO:0000256" key="4">
    <source>
        <dbReference type="ARBA" id="ARBA00022741"/>
    </source>
</evidence>
<evidence type="ECO:0000256" key="8">
    <source>
        <dbReference type="ARBA" id="ARBA00029346"/>
    </source>
</evidence>
<feature type="binding site" evidence="9">
    <location>
        <begin position="96"/>
        <end position="98"/>
    </location>
    <ligand>
        <name>ATP</name>
        <dbReference type="ChEBI" id="CHEBI:30616"/>
    </ligand>
</feature>
<feature type="site" description="Transition state stabilizer" evidence="9">
    <location>
        <position position="17"/>
    </location>
</feature>
<dbReference type="InterPro" id="IPR014729">
    <property type="entry name" value="Rossmann-like_a/b/a_fold"/>
</dbReference>
<comment type="subunit">
    <text evidence="9">Homohexamer.</text>
</comment>
<keyword evidence="6 9" id="KW-0460">Magnesium</keyword>
<keyword evidence="4 9" id="KW-0547">Nucleotide-binding</keyword>
<dbReference type="CDD" id="cd02163">
    <property type="entry name" value="PPAT"/>
    <property type="match status" value="1"/>
</dbReference>
<keyword evidence="1 9" id="KW-0963">Cytoplasm</keyword>
<dbReference type="NCBIfam" id="TIGR01510">
    <property type="entry name" value="coaD_prev_kdtB"/>
    <property type="match status" value="1"/>
</dbReference>
<dbReference type="PRINTS" id="PR01020">
    <property type="entry name" value="LPSBIOSNTHSS"/>
</dbReference>
<reference evidence="11 12" key="1">
    <citation type="journal article" date="2016" name="Nat. Commun.">
        <title>Thousands of microbial genomes shed light on interconnected biogeochemical processes in an aquifer system.</title>
        <authorList>
            <person name="Anantharaman K."/>
            <person name="Brown C.T."/>
            <person name="Hug L.A."/>
            <person name="Sharon I."/>
            <person name="Castelle C.J."/>
            <person name="Probst A.J."/>
            <person name="Thomas B.C."/>
            <person name="Singh A."/>
            <person name="Wilkins M.J."/>
            <person name="Karaoz U."/>
            <person name="Brodie E.L."/>
            <person name="Williams K.H."/>
            <person name="Hubbard S.S."/>
            <person name="Banfield J.F."/>
        </authorList>
    </citation>
    <scope>NUCLEOTIDE SEQUENCE [LARGE SCALE GENOMIC DNA]</scope>
</reference>
<evidence type="ECO:0000259" key="10">
    <source>
        <dbReference type="Pfam" id="PF01467"/>
    </source>
</evidence>
<dbReference type="Pfam" id="PF01467">
    <property type="entry name" value="CTP_transf_like"/>
    <property type="match status" value="1"/>
</dbReference>
<evidence type="ECO:0000256" key="3">
    <source>
        <dbReference type="ARBA" id="ARBA00022695"/>
    </source>
</evidence>
<evidence type="ECO:0000256" key="9">
    <source>
        <dbReference type="HAMAP-Rule" id="MF_00151"/>
    </source>
</evidence>
<comment type="subcellular location">
    <subcellularLocation>
        <location evidence="9">Cytoplasm</location>
    </subcellularLocation>
</comment>
<dbReference type="InterPro" id="IPR001980">
    <property type="entry name" value="PPAT"/>
</dbReference>
<dbReference type="GO" id="GO:0004595">
    <property type="term" value="F:pantetheine-phosphate adenylyltransferase activity"/>
    <property type="evidence" value="ECO:0007669"/>
    <property type="project" value="UniProtKB-UniRule"/>
</dbReference>
<feature type="binding site" evidence="9">
    <location>
        <position position="95"/>
    </location>
    <ligand>
        <name>substrate</name>
    </ligand>
</feature>
<comment type="similarity">
    <text evidence="9">Belongs to the bacterial CoaD family.</text>
</comment>
<feature type="domain" description="Cytidyltransferase-like" evidence="10">
    <location>
        <begin position="5"/>
        <end position="141"/>
    </location>
</feature>
<dbReference type="EMBL" id="MGFH01000047">
    <property type="protein sequence ID" value="OGM07276.1"/>
    <property type="molecule type" value="Genomic_DNA"/>
</dbReference>
<feature type="binding site" evidence="9">
    <location>
        <position position="106"/>
    </location>
    <ligand>
        <name>ATP</name>
        <dbReference type="ChEBI" id="CHEBI:30616"/>
    </ligand>
</feature>
<feature type="binding site" evidence="9">
    <location>
        <position position="81"/>
    </location>
    <ligand>
        <name>substrate</name>
    </ligand>
</feature>
<comment type="function">
    <text evidence="9">Reversibly transfers an adenylyl group from ATP to 4'-phosphopantetheine, yielding dephospho-CoA (dPCoA) and pyrophosphate.</text>
</comment>
<evidence type="ECO:0000256" key="2">
    <source>
        <dbReference type="ARBA" id="ARBA00022679"/>
    </source>
</evidence>
<dbReference type="Proteomes" id="UP000178735">
    <property type="component" value="Unassembled WGS sequence"/>
</dbReference>
<dbReference type="HAMAP" id="MF_00151">
    <property type="entry name" value="PPAT_bact"/>
    <property type="match status" value="1"/>
</dbReference>
<evidence type="ECO:0000313" key="11">
    <source>
        <dbReference type="EMBL" id="OGM07276.1"/>
    </source>
</evidence>
<evidence type="ECO:0000256" key="1">
    <source>
        <dbReference type="ARBA" id="ARBA00022490"/>
    </source>
</evidence>
<dbReference type="InterPro" id="IPR004821">
    <property type="entry name" value="Cyt_trans-like"/>
</dbReference>
<feature type="binding site" evidence="9">
    <location>
        <position position="9"/>
    </location>
    <ligand>
        <name>substrate</name>
    </ligand>
</feature>
<dbReference type="AlphaFoldDB" id="A0A1F7WWU4"/>
<dbReference type="Gene3D" id="3.40.50.620">
    <property type="entry name" value="HUPs"/>
    <property type="match status" value="1"/>
</dbReference>
<keyword evidence="2 9" id="KW-0808">Transferase</keyword>
<comment type="cofactor">
    <cofactor evidence="9">
        <name>Mg(2+)</name>
        <dbReference type="ChEBI" id="CHEBI:18420"/>
    </cofactor>
</comment>
<dbReference type="GO" id="GO:0015937">
    <property type="term" value="P:coenzyme A biosynthetic process"/>
    <property type="evidence" value="ECO:0007669"/>
    <property type="project" value="UniProtKB-UniRule"/>
</dbReference>
<evidence type="ECO:0000313" key="12">
    <source>
        <dbReference type="Proteomes" id="UP000178735"/>
    </source>
</evidence>
<evidence type="ECO:0000256" key="5">
    <source>
        <dbReference type="ARBA" id="ARBA00022840"/>
    </source>
</evidence>
<accession>A0A1F7WWU4</accession>
<dbReference type="SUPFAM" id="SSF52374">
    <property type="entry name" value="Nucleotidylyl transferase"/>
    <property type="match status" value="1"/>
</dbReference>
<feature type="binding site" evidence="9">
    <location>
        <position position="41"/>
    </location>
    <ligand>
        <name>substrate</name>
    </ligand>
</feature>
<dbReference type="PANTHER" id="PTHR21342:SF1">
    <property type="entry name" value="PHOSPHOPANTETHEINE ADENYLYLTRANSFERASE"/>
    <property type="match status" value="1"/>
</dbReference>
<proteinExistence type="inferred from homology"/>
<organism evidence="11 12">
    <name type="scientific">Candidatus Wallbacteria bacterium GWC2_49_35</name>
    <dbReference type="NCBI Taxonomy" id="1817813"/>
    <lineage>
        <taxon>Bacteria</taxon>
        <taxon>Candidatus Walliibacteriota</taxon>
    </lineage>
</organism>
<dbReference type="GO" id="GO:0005737">
    <property type="term" value="C:cytoplasm"/>
    <property type="evidence" value="ECO:0007669"/>
    <property type="project" value="UniProtKB-SubCell"/>
</dbReference>
<dbReference type="STRING" id="1817813.A2008_00140"/>
<evidence type="ECO:0000256" key="7">
    <source>
        <dbReference type="ARBA" id="ARBA00022993"/>
    </source>
</evidence>
<keyword evidence="7 9" id="KW-0173">Coenzyme A biosynthesis</keyword>
<dbReference type="GO" id="GO:0005524">
    <property type="term" value="F:ATP binding"/>
    <property type="evidence" value="ECO:0007669"/>
    <property type="project" value="UniProtKB-KW"/>
</dbReference>
<sequence>MTTAIYPGSYDPVTYGHLNIAFRAASLFDKVVFALAINSSKKCLFTLEERLDMIRQGIAHYAKEKNLNDSNIEVTQFDGLLANFVMKYEKPAIIRGLRAVTDFEYEYQMALMNRYQNYQVDTLFLIASLRYSFLSSSIIKEIARHNGDYKKLVPPYVYGRLWEKFNNQSRENGKV</sequence>
<dbReference type="UniPathway" id="UPA00241">
    <property type="reaction ID" value="UER00355"/>
</dbReference>
<comment type="catalytic activity">
    <reaction evidence="8 9">
        <text>(R)-4'-phosphopantetheine + ATP + H(+) = 3'-dephospho-CoA + diphosphate</text>
        <dbReference type="Rhea" id="RHEA:19801"/>
        <dbReference type="ChEBI" id="CHEBI:15378"/>
        <dbReference type="ChEBI" id="CHEBI:30616"/>
        <dbReference type="ChEBI" id="CHEBI:33019"/>
        <dbReference type="ChEBI" id="CHEBI:57328"/>
        <dbReference type="ChEBI" id="CHEBI:61723"/>
        <dbReference type="EC" id="2.7.7.3"/>
    </reaction>
</comment>
<keyword evidence="5 9" id="KW-0067">ATP-binding</keyword>
<comment type="pathway">
    <text evidence="9">Cofactor biosynthesis; coenzyme A biosynthesis; CoA from (R)-pantothenate: step 4/5.</text>
</comment>
<evidence type="ECO:0000256" key="6">
    <source>
        <dbReference type="ARBA" id="ARBA00022842"/>
    </source>
</evidence>
<feature type="binding site" evidence="9">
    <location>
        <begin position="9"/>
        <end position="10"/>
    </location>
    <ligand>
        <name>ATP</name>
        <dbReference type="ChEBI" id="CHEBI:30616"/>
    </ligand>
</feature>
<feature type="binding site" evidence="9">
    <location>
        <position position="17"/>
    </location>
    <ligand>
        <name>ATP</name>
        <dbReference type="ChEBI" id="CHEBI:30616"/>
    </ligand>
</feature>
<feature type="binding site" evidence="9">
    <location>
        <begin position="131"/>
        <end position="137"/>
    </location>
    <ligand>
        <name>ATP</name>
        <dbReference type="ChEBI" id="CHEBI:30616"/>
    </ligand>
</feature>
<dbReference type="NCBIfam" id="TIGR00125">
    <property type="entry name" value="cyt_tran_rel"/>
    <property type="match status" value="1"/>
</dbReference>
<protein>
    <recommendedName>
        <fullName evidence="9">Phosphopantetheine adenylyltransferase</fullName>
        <ecNumber evidence="9">2.7.7.3</ecNumber>
    </recommendedName>
    <alternativeName>
        <fullName evidence="9">Dephospho-CoA pyrophosphorylase</fullName>
    </alternativeName>
    <alternativeName>
        <fullName evidence="9">Pantetheine-phosphate adenylyltransferase</fullName>
        <shortName evidence="9">PPAT</shortName>
    </alternativeName>
</protein>
<name>A0A1F7WWU4_9BACT</name>
<keyword evidence="3 9" id="KW-0548">Nucleotidyltransferase</keyword>
<comment type="caution">
    <text evidence="11">The sequence shown here is derived from an EMBL/GenBank/DDBJ whole genome shotgun (WGS) entry which is preliminary data.</text>
</comment>
<gene>
    <name evidence="9" type="primary">coaD</name>
    <name evidence="11" type="ORF">A2008_00140</name>
</gene>